<dbReference type="AlphaFoldDB" id="A0A699H5U3"/>
<keyword evidence="1" id="KW-0175">Coiled coil</keyword>
<accession>A0A699H5U3</accession>
<name>A0A699H5U3_TANCI</name>
<organism evidence="2">
    <name type="scientific">Tanacetum cinerariifolium</name>
    <name type="common">Dalmatian daisy</name>
    <name type="synonym">Chrysanthemum cinerariifolium</name>
    <dbReference type="NCBI Taxonomy" id="118510"/>
    <lineage>
        <taxon>Eukaryota</taxon>
        <taxon>Viridiplantae</taxon>
        <taxon>Streptophyta</taxon>
        <taxon>Embryophyta</taxon>
        <taxon>Tracheophyta</taxon>
        <taxon>Spermatophyta</taxon>
        <taxon>Magnoliopsida</taxon>
        <taxon>eudicotyledons</taxon>
        <taxon>Gunneridae</taxon>
        <taxon>Pentapetalae</taxon>
        <taxon>asterids</taxon>
        <taxon>campanulids</taxon>
        <taxon>Asterales</taxon>
        <taxon>Asteraceae</taxon>
        <taxon>Asteroideae</taxon>
        <taxon>Anthemideae</taxon>
        <taxon>Anthemidinae</taxon>
        <taxon>Tanacetum</taxon>
    </lineage>
</organism>
<evidence type="ECO:0008006" key="3">
    <source>
        <dbReference type="Google" id="ProtNLM"/>
    </source>
</evidence>
<proteinExistence type="predicted"/>
<evidence type="ECO:0000313" key="2">
    <source>
        <dbReference type="EMBL" id="GEX51907.1"/>
    </source>
</evidence>
<dbReference type="PANTHER" id="PTHR11439:SF495">
    <property type="entry name" value="REVERSE TRANSCRIPTASE, RNA-DEPENDENT DNA POLYMERASE-RELATED"/>
    <property type="match status" value="1"/>
</dbReference>
<dbReference type="PANTHER" id="PTHR11439">
    <property type="entry name" value="GAG-POL-RELATED RETROTRANSPOSON"/>
    <property type="match status" value="1"/>
</dbReference>
<evidence type="ECO:0000256" key="1">
    <source>
        <dbReference type="SAM" id="Coils"/>
    </source>
</evidence>
<dbReference type="EMBL" id="BKCJ010113105">
    <property type="protein sequence ID" value="GEX51907.1"/>
    <property type="molecule type" value="Genomic_DNA"/>
</dbReference>
<protein>
    <recommendedName>
        <fullName evidence="3">Reverse transcriptase Ty1/copia-type domain-containing protein</fullName>
    </recommendedName>
</protein>
<gene>
    <name evidence="2" type="ORF">Tci_323882</name>
</gene>
<comment type="caution">
    <text evidence="2">The sequence shown here is derived from an EMBL/GenBank/DDBJ whole genome shotgun (WGS) entry which is preliminary data.</text>
</comment>
<sequence length="264" mass="29700">MNYEPVLVENQANKSVGDKIEKNTGFKTCEKPVSQVEQVFLEELKKLKRQEKEANDAAKSLRKEATYDIQNASTSSTNLINTASTPLSTTGPSRAFNDGELLYPNPSKYSLLEDPLMPHHEDIYASPSERIFTDSSYDDECVVKQKEDGIFISQDKYVAEILKKIDFLSVKTASTPIETHKPLVKDEEAADVDVTPKTSHLHAVKRIFRYLKGQPKLGLWHPKVSAFDLEAYSDYDYAGVNLDRKSTTREAEYVAAAHCYGQVL</sequence>
<reference evidence="2" key="1">
    <citation type="journal article" date="2019" name="Sci. Rep.">
        <title>Draft genome of Tanacetum cinerariifolium, the natural source of mosquito coil.</title>
        <authorList>
            <person name="Yamashiro T."/>
            <person name="Shiraishi A."/>
            <person name="Satake H."/>
            <person name="Nakayama K."/>
        </authorList>
    </citation>
    <scope>NUCLEOTIDE SEQUENCE</scope>
</reference>
<feature type="coiled-coil region" evidence="1">
    <location>
        <begin position="37"/>
        <end position="64"/>
    </location>
</feature>